<sequence length="111" mass="13241">MNSLVTLFSCVFFSSLLFVTYTTETESKVVYLTPVPHPSVYFDNPEVKFEDLTFTKFIRYIVKKLLWLFDNLILKPYEMEIKQHNTSQMYKFRLPENKKSNPLKNNTTQKN</sequence>
<keyword evidence="3" id="KW-1185">Reference proteome</keyword>
<reference evidence="3" key="1">
    <citation type="journal article" date="2012" name="PLoS Negl. Trop. Dis.">
        <title>A systematically improved high quality genome and transcriptome of the human blood fluke Schistosoma mansoni.</title>
        <authorList>
            <person name="Protasio A.V."/>
            <person name="Tsai I.J."/>
            <person name="Babbage A."/>
            <person name="Nichol S."/>
            <person name="Hunt M."/>
            <person name="Aslett M.A."/>
            <person name="De Silva N."/>
            <person name="Velarde G.S."/>
            <person name="Anderson T.J."/>
            <person name="Clark R.C."/>
            <person name="Davidson C."/>
            <person name="Dillon G.P."/>
            <person name="Holroyd N.E."/>
            <person name="LoVerde P.T."/>
            <person name="Lloyd C."/>
            <person name="McQuillan J."/>
            <person name="Oliveira G."/>
            <person name="Otto T.D."/>
            <person name="Parker-Manuel S.J."/>
            <person name="Quail M.A."/>
            <person name="Wilson R.A."/>
            <person name="Zerlotini A."/>
            <person name="Dunne D.W."/>
            <person name="Berriman M."/>
        </authorList>
    </citation>
    <scope>NUCLEOTIDE SEQUENCE [LARGE SCALE GENOMIC DNA]</scope>
    <source>
        <strain evidence="3">Puerto Rican</strain>
    </source>
</reference>
<evidence type="ECO:0000313" key="3">
    <source>
        <dbReference type="Proteomes" id="UP000008854"/>
    </source>
</evidence>
<evidence type="ECO:0000313" key="4">
    <source>
        <dbReference type="WBParaSite" id="Smp_318200.1"/>
    </source>
</evidence>
<reference evidence="4 5" key="2">
    <citation type="submission" date="2019-11" db="UniProtKB">
        <authorList>
            <consortium name="WormBaseParasite"/>
        </authorList>
    </citation>
    <scope>IDENTIFICATION</scope>
    <source>
        <strain evidence="4 5">Puerto Rican</strain>
    </source>
</reference>
<evidence type="ECO:0000256" key="1">
    <source>
        <dbReference type="SAM" id="MobiDB-lite"/>
    </source>
</evidence>
<dbReference type="WBParaSite" id="Smp_318200.2">
    <property type="protein sequence ID" value="Smp_318200.2"/>
    <property type="gene ID" value="Smp_318200"/>
</dbReference>
<name>A0A5K4F888_SCHMA</name>
<organism evidence="3 5">
    <name type="scientific">Schistosoma mansoni</name>
    <name type="common">Blood fluke</name>
    <dbReference type="NCBI Taxonomy" id="6183"/>
    <lineage>
        <taxon>Eukaryota</taxon>
        <taxon>Metazoa</taxon>
        <taxon>Spiralia</taxon>
        <taxon>Lophotrochozoa</taxon>
        <taxon>Platyhelminthes</taxon>
        <taxon>Trematoda</taxon>
        <taxon>Digenea</taxon>
        <taxon>Strigeidida</taxon>
        <taxon>Schistosomatoidea</taxon>
        <taxon>Schistosomatidae</taxon>
        <taxon>Schistosoma</taxon>
    </lineage>
</organism>
<proteinExistence type="predicted"/>
<dbReference type="AlphaFoldDB" id="A0A5K4F888"/>
<evidence type="ECO:0000313" key="5">
    <source>
        <dbReference type="WBParaSite" id="Smp_318200.2"/>
    </source>
</evidence>
<feature type="chain" id="PRO_5033491589" evidence="2">
    <location>
        <begin position="28"/>
        <end position="111"/>
    </location>
</feature>
<feature type="signal peptide" evidence="2">
    <location>
        <begin position="1"/>
        <end position="27"/>
    </location>
</feature>
<dbReference type="InParanoid" id="A0A5K4F888"/>
<protein>
    <submittedName>
        <fullName evidence="4 5">Uncharacterized protein</fullName>
    </submittedName>
</protein>
<feature type="region of interest" description="Disordered" evidence="1">
    <location>
        <begin position="92"/>
        <end position="111"/>
    </location>
</feature>
<feature type="compositionally biased region" description="Polar residues" evidence="1">
    <location>
        <begin position="100"/>
        <end position="111"/>
    </location>
</feature>
<keyword evidence="2" id="KW-0732">Signal</keyword>
<accession>A0A5K4F888</accession>
<dbReference type="Proteomes" id="UP000008854">
    <property type="component" value="Unassembled WGS sequence"/>
</dbReference>
<evidence type="ECO:0000256" key="2">
    <source>
        <dbReference type="SAM" id="SignalP"/>
    </source>
</evidence>
<dbReference type="WBParaSite" id="Smp_318200.1">
    <property type="protein sequence ID" value="Smp_318200.1"/>
    <property type="gene ID" value="Smp_318200"/>
</dbReference>